<dbReference type="InterPro" id="IPR029058">
    <property type="entry name" value="AB_hydrolase_fold"/>
</dbReference>
<dbReference type="InterPro" id="IPR022122">
    <property type="entry name" value="DUF3657"/>
</dbReference>
<evidence type="ECO:0000259" key="2">
    <source>
        <dbReference type="Pfam" id="PF05057"/>
    </source>
</evidence>
<gene>
    <name evidence="3" type="ORF">HPB52_007390</name>
</gene>
<protein>
    <recommendedName>
        <fullName evidence="2">DUF676 domain-containing protein</fullName>
    </recommendedName>
</protein>
<accession>A0A9D4T5C0</accession>
<dbReference type="InterPro" id="IPR044294">
    <property type="entry name" value="Lipase-like"/>
</dbReference>
<dbReference type="InterPro" id="IPR007751">
    <property type="entry name" value="DUF676_lipase-like"/>
</dbReference>
<dbReference type="VEuPathDB" id="VectorBase:RSAN_036531"/>
<evidence type="ECO:0000313" key="3">
    <source>
        <dbReference type="EMBL" id="KAH7976002.1"/>
    </source>
</evidence>
<sequence>MQADPRYYSQVLLGPARRLNATYVSKSFFVTRTCDSIQNDLNETLRFEVHLFLKDDENKNCIHEYRDPVYATFAGLSDSPSRNQRPEPFVAVTARVLTLNFDPVRGLHDYYPLVFEVGNVSLLTMTVHASLVTICIPSGESMRNASVGHIVGQLCMCDGQSSCCYSSTIDKAVQQELNSLLVATASHLRKILEEHKRIAPISRKSKNKDVDIGNDPGSERARLRVSRYSTFDRPEAVRFSDEEAKKLSTILVVLWEQYVEAVAGHQELRFVLYEPLQKARIARLAEAYLILDKDMGAVYYDPVLGEDTYRRMVRKIRTSNYFKSFPVLEIECWPLDGNHKNTPIIFEERYRPFSAMTPITSEGKFTVHFPNVARQEGDSSGKLDEVAELASLHSLTAGSMELLALSSHPESEVCNCWRQFRATDFRLRRASSASLPPALAELYQGADSACSFRINDSQRPDVPELVLLNFPSPKAPKPDNLHLIVMVHGLYGCSTDMRLLRVFLELAQPRSNIRFLMSRANEREETFKDFDTLGARLANEIVEHIKNFIGFSMGNVIIRSALAKAELQPLHRFLHTFLSLCGPHVGTVFNTSMVVNMGE</sequence>
<reference evidence="3" key="2">
    <citation type="submission" date="2021-09" db="EMBL/GenBank/DDBJ databases">
        <authorList>
            <person name="Jia N."/>
            <person name="Wang J."/>
            <person name="Shi W."/>
            <person name="Du L."/>
            <person name="Sun Y."/>
            <person name="Zhan W."/>
            <person name="Jiang J."/>
            <person name="Wang Q."/>
            <person name="Zhang B."/>
            <person name="Ji P."/>
            <person name="Sakyi L.B."/>
            <person name="Cui X."/>
            <person name="Yuan T."/>
            <person name="Jiang B."/>
            <person name="Yang W."/>
            <person name="Lam T.T.-Y."/>
            <person name="Chang Q."/>
            <person name="Ding S."/>
            <person name="Wang X."/>
            <person name="Zhu J."/>
            <person name="Ruan X."/>
            <person name="Zhao L."/>
            <person name="Wei J."/>
            <person name="Que T."/>
            <person name="Du C."/>
            <person name="Cheng J."/>
            <person name="Dai P."/>
            <person name="Han X."/>
            <person name="Huang E."/>
            <person name="Gao Y."/>
            <person name="Liu J."/>
            <person name="Shao H."/>
            <person name="Ye R."/>
            <person name="Li L."/>
            <person name="Wei W."/>
            <person name="Wang X."/>
            <person name="Wang C."/>
            <person name="Huo Q."/>
            <person name="Li W."/>
            <person name="Guo W."/>
            <person name="Chen H."/>
            <person name="Chen S."/>
            <person name="Zhou L."/>
            <person name="Zhou L."/>
            <person name="Ni X."/>
            <person name="Tian J."/>
            <person name="Zhou Y."/>
            <person name="Sheng Y."/>
            <person name="Liu T."/>
            <person name="Pan Y."/>
            <person name="Xia L."/>
            <person name="Li J."/>
            <person name="Zhao F."/>
            <person name="Cao W."/>
        </authorList>
    </citation>
    <scope>NUCLEOTIDE SEQUENCE</scope>
    <source>
        <strain evidence="3">Rsan-2018</strain>
        <tissue evidence="3">Larvae</tissue>
    </source>
</reference>
<reference evidence="3" key="1">
    <citation type="journal article" date="2020" name="Cell">
        <title>Large-Scale Comparative Analyses of Tick Genomes Elucidate Their Genetic Diversity and Vector Capacities.</title>
        <authorList>
            <consortium name="Tick Genome and Microbiome Consortium (TIGMIC)"/>
            <person name="Jia N."/>
            <person name="Wang J."/>
            <person name="Shi W."/>
            <person name="Du L."/>
            <person name="Sun Y."/>
            <person name="Zhan W."/>
            <person name="Jiang J.F."/>
            <person name="Wang Q."/>
            <person name="Zhang B."/>
            <person name="Ji P."/>
            <person name="Bell-Sakyi L."/>
            <person name="Cui X.M."/>
            <person name="Yuan T.T."/>
            <person name="Jiang B.G."/>
            <person name="Yang W.F."/>
            <person name="Lam T.T."/>
            <person name="Chang Q.C."/>
            <person name="Ding S.J."/>
            <person name="Wang X.J."/>
            <person name="Zhu J.G."/>
            <person name="Ruan X.D."/>
            <person name="Zhao L."/>
            <person name="Wei J.T."/>
            <person name="Ye R.Z."/>
            <person name="Que T.C."/>
            <person name="Du C.H."/>
            <person name="Zhou Y.H."/>
            <person name="Cheng J.X."/>
            <person name="Dai P.F."/>
            <person name="Guo W.B."/>
            <person name="Han X.H."/>
            <person name="Huang E.J."/>
            <person name="Li L.F."/>
            <person name="Wei W."/>
            <person name="Gao Y.C."/>
            <person name="Liu J.Z."/>
            <person name="Shao H.Z."/>
            <person name="Wang X."/>
            <person name="Wang C.C."/>
            <person name="Yang T.C."/>
            <person name="Huo Q.B."/>
            <person name="Li W."/>
            <person name="Chen H.Y."/>
            <person name="Chen S.E."/>
            <person name="Zhou L.G."/>
            <person name="Ni X.B."/>
            <person name="Tian J.H."/>
            <person name="Sheng Y."/>
            <person name="Liu T."/>
            <person name="Pan Y.S."/>
            <person name="Xia L.Y."/>
            <person name="Li J."/>
            <person name="Zhao F."/>
            <person name="Cao W.C."/>
        </authorList>
    </citation>
    <scope>NUCLEOTIDE SEQUENCE</scope>
    <source>
        <strain evidence="3">Rsan-2018</strain>
    </source>
</reference>
<dbReference type="PANTHER" id="PTHR12482:SF5">
    <property type="entry name" value="DUF676 DOMAIN-CONTAINING PROTEIN"/>
    <property type="match status" value="1"/>
</dbReference>
<dbReference type="PANTHER" id="PTHR12482">
    <property type="entry name" value="LIPASE ROG1-RELATED-RELATED"/>
    <property type="match status" value="1"/>
</dbReference>
<comment type="caution">
    <text evidence="3">The sequence shown here is derived from an EMBL/GenBank/DDBJ whole genome shotgun (WGS) entry which is preliminary data.</text>
</comment>
<organism evidence="3 4">
    <name type="scientific">Rhipicephalus sanguineus</name>
    <name type="common">Brown dog tick</name>
    <name type="synonym">Ixodes sanguineus</name>
    <dbReference type="NCBI Taxonomy" id="34632"/>
    <lineage>
        <taxon>Eukaryota</taxon>
        <taxon>Metazoa</taxon>
        <taxon>Ecdysozoa</taxon>
        <taxon>Arthropoda</taxon>
        <taxon>Chelicerata</taxon>
        <taxon>Arachnida</taxon>
        <taxon>Acari</taxon>
        <taxon>Parasitiformes</taxon>
        <taxon>Ixodida</taxon>
        <taxon>Ixodoidea</taxon>
        <taxon>Ixodidae</taxon>
        <taxon>Rhipicephalinae</taxon>
        <taxon>Rhipicephalus</taxon>
        <taxon>Rhipicephalus</taxon>
    </lineage>
</organism>
<name>A0A9D4T5C0_RHISA</name>
<dbReference type="Pfam" id="PF12394">
    <property type="entry name" value="DUF3657"/>
    <property type="match status" value="1"/>
</dbReference>
<feature type="domain" description="DUF676" evidence="2">
    <location>
        <begin position="479"/>
        <end position="598"/>
    </location>
</feature>
<proteinExistence type="inferred from homology"/>
<keyword evidence="4" id="KW-1185">Reference proteome</keyword>
<comment type="similarity">
    <text evidence="1">Belongs to the FAM135 family.</text>
</comment>
<dbReference type="AlphaFoldDB" id="A0A9D4T5C0"/>
<dbReference type="VEuPathDB" id="VectorBase:RSAN_044226"/>
<dbReference type="Pfam" id="PF05057">
    <property type="entry name" value="DUF676"/>
    <property type="match status" value="1"/>
</dbReference>
<dbReference type="EMBL" id="JABSTV010001246">
    <property type="protein sequence ID" value="KAH7976002.1"/>
    <property type="molecule type" value="Genomic_DNA"/>
</dbReference>
<dbReference type="SUPFAM" id="SSF53474">
    <property type="entry name" value="alpha/beta-Hydrolases"/>
    <property type="match status" value="1"/>
</dbReference>
<evidence type="ECO:0000256" key="1">
    <source>
        <dbReference type="ARBA" id="ARBA00007949"/>
    </source>
</evidence>
<dbReference type="Proteomes" id="UP000821837">
    <property type="component" value="Chromosome 10"/>
</dbReference>
<evidence type="ECO:0000313" key="4">
    <source>
        <dbReference type="Proteomes" id="UP000821837"/>
    </source>
</evidence>
<dbReference type="Gene3D" id="3.40.50.1820">
    <property type="entry name" value="alpha/beta hydrolase"/>
    <property type="match status" value="1"/>
</dbReference>